<evidence type="ECO:0000313" key="5">
    <source>
        <dbReference type="Proteomes" id="UP000742024"/>
    </source>
</evidence>
<feature type="transmembrane region" description="Helical" evidence="2">
    <location>
        <begin position="120"/>
        <end position="145"/>
    </location>
</feature>
<dbReference type="Proteomes" id="UP000742024">
    <property type="component" value="Unassembled WGS sequence"/>
</dbReference>
<organism evidence="4 6">
    <name type="scientific">Claviceps arundinis</name>
    <dbReference type="NCBI Taxonomy" id="1623583"/>
    <lineage>
        <taxon>Eukaryota</taxon>
        <taxon>Fungi</taxon>
        <taxon>Dikarya</taxon>
        <taxon>Ascomycota</taxon>
        <taxon>Pezizomycotina</taxon>
        <taxon>Sordariomycetes</taxon>
        <taxon>Hypocreomycetidae</taxon>
        <taxon>Hypocreales</taxon>
        <taxon>Clavicipitaceae</taxon>
        <taxon>Claviceps</taxon>
    </lineage>
</organism>
<evidence type="ECO:0000256" key="1">
    <source>
        <dbReference type="SAM" id="MobiDB-lite"/>
    </source>
</evidence>
<keyword evidence="5" id="KW-1185">Reference proteome</keyword>
<proteinExistence type="predicted"/>
<evidence type="ECO:0000313" key="4">
    <source>
        <dbReference type="EMBL" id="KAG5975505.1"/>
    </source>
</evidence>
<accession>A0A9P7SRU3</accession>
<reference evidence="4 5" key="1">
    <citation type="journal article" date="2020" name="bioRxiv">
        <title>Whole genome comparisons of ergot fungi reveals the divergence and evolution of species within the genus Claviceps are the result of varying mechanisms driving genome evolution and host range expansion.</title>
        <authorList>
            <person name="Wyka S.A."/>
            <person name="Mondo S.J."/>
            <person name="Liu M."/>
            <person name="Dettman J."/>
            <person name="Nalam V."/>
            <person name="Broders K.D."/>
        </authorList>
    </citation>
    <scope>NUCLEOTIDE SEQUENCE</scope>
    <source>
        <strain evidence="4">CCC 1102</strain>
        <strain evidence="3 5">LM583</strain>
    </source>
</reference>
<keyword evidence="2" id="KW-0812">Transmembrane</keyword>
<evidence type="ECO:0000313" key="6">
    <source>
        <dbReference type="Proteomes" id="UP000784919"/>
    </source>
</evidence>
<feature type="transmembrane region" description="Helical" evidence="2">
    <location>
        <begin position="80"/>
        <end position="100"/>
    </location>
</feature>
<protein>
    <submittedName>
        <fullName evidence="4">Uncharacterized protein</fullName>
    </submittedName>
</protein>
<feature type="compositionally biased region" description="Basic and acidic residues" evidence="1">
    <location>
        <begin position="444"/>
        <end position="454"/>
    </location>
</feature>
<dbReference type="Proteomes" id="UP000784919">
    <property type="component" value="Unassembled WGS sequence"/>
</dbReference>
<evidence type="ECO:0000313" key="3">
    <source>
        <dbReference type="EMBL" id="KAG5966426.1"/>
    </source>
</evidence>
<gene>
    <name evidence="4" type="ORF">E4U56_003705</name>
    <name evidence="3" type="ORF">E4U57_002490</name>
</gene>
<comment type="caution">
    <text evidence="4">The sequence shown here is derived from an EMBL/GenBank/DDBJ whole genome shotgun (WGS) entry which is preliminary data.</text>
</comment>
<name>A0A9P7SRU3_9HYPO</name>
<dbReference type="EMBL" id="SRPR01000020">
    <property type="protein sequence ID" value="KAG5966426.1"/>
    <property type="molecule type" value="Genomic_DNA"/>
</dbReference>
<keyword evidence="2" id="KW-1133">Transmembrane helix</keyword>
<keyword evidence="2" id="KW-0472">Membrane</keyword>
<sequence>MAPAGLLIVAGTLAVMATSMTIGLEIVLCANAAGNTLLINASIAAATVEAAALVMLAALGSIKAVKHNIPYWWSESSMSFVVQLLMCTAAAAISIAALVVTRQSTTEPHDDTLVAFRRNILVGLAMALSFAAVFQIAFVTSYFIAFRHAADGSSSPSSPSCPGHDHRKKHVKGIRYSQTMPMLTVPETTPGKKNQPTVATHQKIGKDPIECLRTSITKTVCPTPSRSKLLGLEQRRPMSLESALESGLGSGVRSEPESAAPVKSEELSFDSWDTSAVDEYNRQVVMELSSPTAVKKAPEVSLSEAVKKALELSSPEAVKEALRKITASPLESLPTSRPTTPLIPDCPVPPPMVPRTQSKSPSIRSHCEASILTPGSYVNEMDIHPLFRSYNTGTPPLVSPGTSVLAAPHAGMIIPRNGSLQSLINPGAQATYPTSPTRLYRADWNTRRERSEAHNHHREKPVKDDTSHADSLVATEATMEASSER</sequence>
<feature type="region of interest" description="Disordered" evidence="1">
    <location>
        <begin position="444"/>
        <end position="485"/>
    </location>
</feature>
<dbReference type="AlphaFoldDB" id="A0A9P7SRU3"/>
<feature type="region of interest" description="Disordered" evidence="1">
    <location>
        <begin position="233"/>
        <end position="266"/>
    </location>
</feature>
<evidence type="ECO:0000256" key="2">
    <source>
        <dbReference type="SAM" id="Phobius"/>
    </source>
</evidence>
<feature type="transmembrane region" description="Helical" evidence="2">
    <location>
        <begin position="39"/>
        <end position="59"/>
    </location>
</feature>
<dbReference type="OrthoDB" id="5431149at2759"/>
<dbReference type="EMBL" id="SRPS01000024">
    <property type="protein sequence ID" value="KAG5975505.1"/>
    <property type="molecule type" value="Genomic_DNA"/>
</dbReference>